<feature type="transmembrane region" description="Helical" evidence="6">
    <location>
        <begin position="53"/>
        <end position="70"/>
    </location>
</feature>
<dbReference type="InterPro" id="IPR004345">
    <property type="entry name" value="TB2_DP1_HVA22"/>
</dbReference>
<feature type="compositionally biased region" description="Basic and acidic residues" evidence="7">
    <location>
        <begin position="1"/>
        <end position="11"/>
    </location>
</feature>
<feature type="region of interest" description="Disordered" evidence="7">
    <location>
        <begin position="1"/>
        <end position="44"/>
    </location>
</feature>
<accession>A0A158Q781</accession>
<comment type="similarity">
    <text evidence="2 6">Belongs to the DP1 family.</text>
</comment>
<dbReference type="Pfam" id="PF03134">
    <property type="entry name" value="TB2_DP1_HVA22"/>
    <property type="match status" value="1"/>
</dbReference>
<feature type="transmembrane region" description="Helical" evidence="6">
    <location>
        <begin position="76"/>
        <end position="94"/>
    </location>
</feature>
<evidence type="ECO:0000256" key="4">
    <source>
        <dbReference type="ARBA" id="ARBA00022989"/>
    </source>
</evidence>
<keyword evidence="3 6" id="KW-0812">Transmembrane</keyword>
<protein>
    <recommendedName>
        <fullName evidence="6">Receptor expression-enhancing protein</fullName>
    </recommendedName>
</protein>
<name>A0A158Q781_9BILA</name>
<dbReference type="AlphaFoldDB" id="A0A158Q781"/>
<feature type="compositionally biased region" description="Basic and acidic residues" evidence="7">
    <location>
        <begin position="33"/>
        <end position="44"/>
    </location>
</feature>
<dbReference type="PANTHER" id="PTHR12300">
    <property type="entry name" value="HVA22-LIKE PROTEINS"/>
    <property type="match status" value="1"/>
</dbReference>
<dbReference type="PANTHER" id="PTHR12300:SF161">
    <property type="entry name" value="RECEPTOR EXPRESSION-ENHANCING PROTEIN"/>
    <property type="match status" value="1"/>
</dbReference>
<evidence type="ECO:0000256" key="2">
    <source>
        <dbReference type="ARBA" id="ARBA00008573"/>
    </source>
</evidence>
<dbReference type="GO" id="GO:0016020">
    <property type="term" value="C:membrane"/>
    <property type="evidence" value="ECO:0007669"/>
    <property type="project" value="UniProtKB-SubCell"/>
</dbReference>
<proteinExistence type="inferred from homology"/>
<dbReference type="STRING" id="1147741.A0A158Q781"/>
<dbReference type="WBParaSite" id="EEL_0000380601-mRNA-1">
    <property type="protein sequence ID" value="EEL_0000380601-mRNA-1"/>
    <property type="gene ID" value="EEL_0000380601"/>
</dbReference>
<keyword evidence="8" id="KW-1185">Reference proteome</keyword>
<reference evidence="9" key="1">
    <citation type="submission" date="2016-04" db="UniProtKB">
        <authorList>
            <consortium name="WormBaseParasite"/>
        </authorList>
    </citation>
    <scope>IDENTIFICATION</scope>
</reference>
<sequence length="238" mass="28010">MMDKEEKKTESPDSSINETSRSNEDDASSEESIDVKKESDGCFERESESMRSSLMDTIATIQIIIYQFFIFSIKKISLQIFYAILFLLLAFILLQNFDPLLCTTVSCFYPAYETTRCLNIHKNRARKKREHWLIYWIVLSFFTLQDYYTEWLTRLFTPLLLLKMLFMMLLALPQTGIAELCYYNIVVPTLSIVNDTFVKYNRVCFLINSVKRNKEEDYKISIISVILLKTLLIIIKKI</sequence>
<evidence type="ECO:0000256" key="7">
    <source>
        <dbReference type="SAM" id="MobiDB-lite"/>
    </source>
</evidence>
<evidence type="ECO:0000256" key="6">
    <source>
        <dbReference type="RuleBase" id="RU362006"/>
    </source>
</evidence>
<evidence type="ECO:0000313" key="9">
    <source>
        <dbReference type="WBParaSite" id="EEL_0000380601-mRNA-1"/>
    </source>
</evidence>
<evidence type="ECO:0000256" key="1">
    <source>
        <dbReference type="ARBA" id="ARBA00004141"/>
    </source>
</evidence>
<dbReference type="Proteomes" id="UP000050640">
    <property type="component" value="Unplaced"/>
</dbReference>
<evidence type="ECO:0000256" key="3">
    <source>
        <dbReference type="ARBA" id="ARBA00022692"/>
    </source>
</evidence>
<evidence type="ECO:0000256" key="5">
    <source>
        <dbReference type="ARBA" id="ARBA00023136"/>
    </source>
</evidence>
<evidence type="ECO:0000313" key="8">
    <source>
        <dbReference type="Proteomes" id="UP000050640"/>
    </source>
</evidence>
<organism evidence="8 9">
    <name type="scientific">Elaeophora elaphi</name>
    <dbReference type="NCBI Taxonomy" id="1147741"/>
    <lineage>
        <taxon>Eukaryota</taxon>
        <taxon>Metazoa</taxon>
        <taxon>Ecdysozoa</taxon>
        <taxon>Nematoda</taxon>
        <taxon>Chromadorea</taxon>
        <taxon>Rhabditida</taxon>
        <taxon>Spirurina</taxon>
        <taxon>Spiruromorpha</taxon>
        <taxon>Filarioidea</taxon>
        <taxon>Onchocercidae</taxon>
        <taxon>Elaeophora</taxon>
    </lineage>
</organism>
<comment type="subcellular location">
    <subcellularLocation>
        <location evidence="1 6">Membrane</location>
        <topology evidence="1 6">Multi-pass membrane protein</topology>
    </subcellularLocation>
</comment>
<keyword evidence="4 6" id="KW-1133">Transmembrane helix</keyword>
<feature type="transmembrane region" description="Helical" evidence="6">
    <location>
        <begin position="132"/>
        <end position="149"/>
    </location>
</feature>
<keyword evidence="5 6" id="KW-0472">Membrane</keyword>